<evidence type="ECO:0000256" key="2">
    <source>
        <dbReference type="ARBA" id="ARBA00022679"/>
    </source>
</evidence>
<evidence type="ECO:0000256" key="4">
    <source>
        <dbReference type="ARBA" id="ARBA00022777"/>
    </source>
</evidence>
<dbReference type="InterPro" id="IPR000023">
    <property type="entry name" value="Phosphofructokinase_dom"/>
</dbReference>
<dbReference type="Gene3D" id="3.40.50.460">
    <property type="entry name" value="Phosphofructokinase domain"/>
    <property type="match status" value="1"/>
</dbReference>
<dbReference type="GO" id="GO:0046872">
    <property type="term" value="F:metal ion binding"/>
    <property type="evidence" value="ECO:0007669"/>
    <property type="project" value="UniProtKB-KW"/>
</dbReference>
<evidence type="ECO:0000259" key="6">
    <source>
        <dbReference type="Pfam" id="PF00365"/>
    </source>
</evidence>
<dbReference type="EMBL" id="AJWY01013474">
    <property type="protein sequence ID" value="EKC46985.1"/>
    <property type="molecule type" value="Genomic_DNA"/>
</dbReference>
<dbReference type="InterPro" id="IPR015912">
    <property type="entry name" value="Phosphofructokinase_CS"/>
</dbReference>
<name>K1RZT6_9ZZZZ</name>
<keyword evidence="4 7" id="KW-0418">Kinase</keyword>
<dbReference type="EC" id="2.7.1.-" evidence="7"/>
<comment type="caution">
    <text evidence="7">The sequence shown here is derived from an EMBL/GenBank/DDBJ whole genome shotgun (WGS) entry which is preliminary data.</text>
</comment>
<dbReference type="PROSITE" id="PS00433">
    <property type="entry name" value="PHOSPHOFRUCTOKINASE"/>
    <property type="match status" value="1"/>
</dbReference>
<dbReference type="GO" id="GO:0070095">
    <property type="term" value="F:fructose-6-phosphate binding"/>
    <property type="evidence" value="ECO:0007669"/>
    <property type="project" value="TreeGrafter"/>
</dbReference>
<organism evidence="7">
    <name type="scientific">human gut metagenome</name>
    <dbReference type="NCBI Taxonomy" id="408170"/>
    <lineage>
        <taxon>unclassified sequences</taxon>
        <taxon>metagenomes</taxon>
        <taxon>organismal metagenomes</taxon>
    </lineage>
</organism>
<feature type="domain" description="Phosphofructokinase" evidence="6">
    <location>
        <begin position="2"/>
        <end position="48"/>
    </location>
</feature>
<feature type="non-terminal residue" evidence="7">
    <location>
        <position position="1"/>
    </location>
</feature>
<keyword evidence="1" id="KW-0021">Allosteric enzyme</keyword>
<dbReference type="GO" id="GO:0003872">
    <property type="term" value="F:6-phosphofructokinase activity"/>
    <property type="evidence" value="ECO:0007669"/>
    <property type="project" value="InterPro"/>
</dbReference>
<dbReference type="PANTHER" id="PTHR13697:SF4">
    <property type="entry name" value="ATP-DEPENDENT 6-PHOSPHOFRUCTOKINASE"/>
    <property type="match status" value="1"/>
</dbReference>
<dbReference type="InterPro" id="IPR035966">
    <property type="entry name" value="PKF_sf"/>
</dbReference>
<dbReference type="PANTHER" id="PTHR13697">
    <property type="entry name" value="PHOSPHOFRUCTOKINASE"/>
    <property type="match status" value="1"/>
</dbReference>
<dbReference type="GO" id="GO:0006002">
    <property type="term" value="P:fructose 6-phosphate metabolic process"/>
    <property type="evidence" value="ECO:0007669"/>
    <property type="project" value="TreeGrafter"/>
</dbReference>
<dbReference type="GO" id="GO:0030388">
    <property type="term" value="P:fructose 1,6-bisphosphate metabolic process"/>
    <property type="evidence" value="ECO:0007669"/>
    <property type="project" value="TreeGrafter"/>
</dbReference>
<evidence type="ECO:0000313" key="7">
    <source>
        <dbReference type="EMBL" id="EKC46985.1"/>
    </source>
</evidence>
<dbReference type="GO" id="GO:0016208">
    <property type="term" value="F:AMP binding"/>
    <property type="evidence" value="ECO:0007669"/>
    <property type="project" value="TreeGrafter"/>
</dbReference>
<dbReference type="GO" id="GO:0048029">
    <property type="term" value="F:monosaccharide binding"/>
    <property type="evidence" value="ECO:0007669"/>
    <property type="project" value="TreeGrafter"/>
</dbReference>
<sequence>IEMAKEIEEKTGIESRATILGHVQRGGSPTVRDRVVASEMGCKAVELLLEGKQNRIVCMQQHEIVDVDIEEGLAMKKELPQNLVDLAKKLTV</sequence>
<evidence type="ECO:0000256" key="5">
    <source>
        <dbReference type="ARBA" id="ARBA00022842"/>
    </source>
</evidence>
<evidence type="ECO:0000256" key="3">
    <source>
        <dbReference type="ARBA" id="ARBA00022723"/>
    </source>
</evidence>
<keyword evidence="3" id="KW-0479">Metal-binding</keyword>
<dbReference type="Gene3D" id="3.40.50.450">
    <property type="match status" value="1"/>
</dbReference>
<dbReference type="UniPathway" id="UPA00109">
    <property type="reaction ID" value="UER00182"/>
</dbReference>
<dbReference type="GO" id="GO:0005945">
    <property type="term" value="C:6-phosphofructokinase complex"/>
    <property type="evidence" value="ECO:0007669"/>
    <property type="project" value="TreeGrafter"/>
</dbReference>
<dbReference type="GO" id="GO:0061621">
    <property type="term" value="P:canonical glycolysis"/>
    <property type="evidence" value="ECO:0007669"/>
    <property type="project" value="TreeGrafter"/>
</dbReference>
<dbReference type="SUPFAM" id="SSF53784">
    <property type="entry name" value="Phosphofructokinase"/>
    <property type="match status" value="1"/>
</dbReference>
<gene>
    <name evidence="7" type="ORF">LEA_19604</name>
</gene>
<dbReference type="AlphaFoldDB" id="K1RZT6"/>
<reference evidence="7" key="1">
    <citation type="journal article" date="2013" name="Environ. Microbiol.">
        <title>Microbiota from the distal guts of lean and obese adolescents exhibit partial functional redundancy besides clear differences in community structure.</title>
        <authorList>
            <person name="Ferrer M."/>
            <person name="Ruiz A."/>
            <person name="Lanza F."/>
            <person name="Haange S.B."/>
            <person name="Oberbach A."/>
            <person name="Till H."/>
            <person name="Bargiela R."/>
            <person name="Campoy C."/>
            <person name="Segura M.T."/>
            <person name="Richter M."/>
            <person name="von Bergen M."/>
            <person name="Seifert J."/>
            <person name="Suarez A."/>
        </authorList>
    </citation>
    <scope>NUCLEOTIDE SEQUENCE</scope>
</reference>
<keyword evidence="2 7" id="KW-0808">Transferase</keyword>
<keyword evidence="5" id="KW-0460">Magnesium</keyword>
<evidence type="ECO:0000256" key="1">
    <source>
        <dbReference type="ARBA" id="ARBA00022533"/>
    </source>
</evidence>
<accession>K1RZT6</accession>
<dbReference type="GO" id="GO:0042802">
    <property type="term" value="F:identical protein binding"/>
    <property type="evidence" value="ECO:0007669"/>
    <property type="project" value="TreeGrafter"/>
</dbReference>
<dbReference type="Pfam" id="PF00365">
    <property type="entry name" value="PFK"/>
    <property type="match status" value="1"/>
</dbReference>
<protein>
    <submittedName>
        <fullName evidence="7">Phosphofructokinase</fullName>
        <ecNumber evidence="7">2.7.1.-</ecNumber>
    </submittedName>
</protein>
<proteinExistence type="predicted"/>
<dbReference type="GO" id="GO:0005524">
    <property type="term" value="F:ATP binding"/>
    <property type="evidence" value="ECO:0007669"/>
    <property type="project" value="TreeGrafter"/>
</dbReference>